<evidence type="ECO:0000256" key="1">
    <source>
        <dbReference type="ARBA" id="ARBA00004141"/>
    </source>
</evidence>
<feature type="transmembrane region" description="Helical" evidence="6">
    <location>
        <begin position="179"/>
        <end position="206"/>
    </location>
</feature>
<dbReference type="Proteomes" id="UP000800235">
    <property type="component" value="Unassembled WGS sequence"/>
</dbReference>
<keyword evidence="2 6" id="KW-0812">Transmembrane</keyword>
<dbReference type="PANTHER" id="PTHR23514">
    <property type="entry name" value="BYPASS OF STOP CODON PROTEIN 6"/>
    <property type="match status" value="1"/>
</dbReference>
<feature type="transmembrane region" description="Helical" evidence="6">
    <location>
        <begin position="414"/>
        <end position="436"/>
    </location>
</feature>
<dbReference type="InterPro" id="IPR036259">
    <property type="entry name" value="MFS_trans_sf"/>
</dbReference>
<feature type="region of interest" description="Disordered" evidence="5">
    <location>
        <begin position="48"/>
        <end position="71"/>
    </location>
</feature>
<dbReference type="PROSITE" id="PS50850">
    <property type="entry name" value="MFS"/>
    <property type="match status" value="1"/>
</dbReference>
<dbReference type="EMBL" id="MU007079">
    <property type="protein sequence ID" value="KAF2423657.1"/>
    <property type="molecule type" value="Genomic_DNA"/>
</dbReference>
<evidence type="ECO:0000313" key="8">
    <source>
        <dbReference type="EMBL" id="KAF2423657.1"/>
    </source>
</evidence>
<sequence>MSTSFGAFIDIESAPAVIKDPPAPLHIKDNIPVPSSVELDELSWRSKYTDPQSPHVGGQTPNTPHNGSQTTRYPEEFFTSQPATPMRGGASDFVQTWKNPLMNRWRLLSICLTWLGNGMSDSGPGALLPYMEEGYHIGYAAVSLVFVAQAIGFLTAAFFTDFIRSRVGLAKTLMLSELLIAAGYIIIVCTPPFPATVVAFLVVGYGYSMNLALGNVFMSSLADATIVLGCGHGAYGIGGTIGPIIATAMASHGIIWSRYYLVTLTIRVICLGFVGWAFWNIEKEPPTQLLTTLQQTATQQQALETGEPTKRQLFALSVRNRITLIGALFTFAYQGAEVSISGWVISFLITYRSGDPSRVGYVSAGFWAGITVGRFTLGHLATRIGEKRFVYGLGLGAIIFQLLVWLIPNVIGEAVAVALLGVLLGPVAPCSMVVFLRLLPRRIQTTGISFVSSAGSSGGAVAPFLTGLLAQRFGTFVLHPICVGLFCVMVGCWCVLPGVEKREE</sequence>
<dbReference type="PANTHER" id="PTHR23514:SF6">
    <property type="entry name" value="MAJOR FACILITATOR SUPERFAMILY (MFS) PROFILE DOMAIN-CONTAINING PROTEIN"/>
    <property type="match status" value="1"/>
</dbReference>
<feature type="transmembrane region" description="Helical" evidence="6">
    <location>
        <begin position="448"/>
        <end position="470"/>
    </location>
</feature>
<gene>
    <name evidence="8" type="ORF">EJ08DRAFT_442740</name>
</gene>
<dbReference type="InterPro" id="IPR020846">
    <property type="entry name" value="MFS_dom"/>
</dbReference>
<feature type="transmembrane region" description="Helical" evidence="6">
    <location>
        <begin position="476"/>
        <end position="496"/>
    </location>
</feature>
<evidence type="ECO:0000313" key="9">
    <source>
        <dbReference type="Proteomes" id="UP000800235"/>
    </source>
</evidence>
<keyword evidence="3 6" id="KW-1133">Transmembrane helix</keyword>
<evidence type="ECO:0000256" key="5">
    <source>
        <dbReference type="SAM" id="MobiDB-lite"/>
    </source>
</evidence>
<dbReference type="SUPFAM" id="SSF103473">
    <property type="entry name" value="MFS general substrate transporter"/>
    <property type="match status" value="1"/>
</dbReference>
<dbReference type="InterPro" id="IPR051788">
    <property type="entry name" value="MFS_Transporter"/>
</dbReference>
<dbReference type="GO" id="GO:0016020">
    <property type="term" value="C:membrane"/>
    <property type="evidence" value="ECO:0007669"/>
    <property type="project" value="UniProtKB-SubCell"/>
</dbReference>
<evidence type="ECO:0000256" key="3">
    <source>
        <dbReference type="ARBA" id="ARBA00022989"/>
    </source>
</evidence>
<reference evidence="8" key="1">
    <citation type="journal article" date="2020" name="Stud. Mycol.">
        <title>101 Dothideomycetes genomes: a test case for predicting lifestyles and emergence of pathogens.</title>
        <authorList>
            <person name="Haridas S."/>
            <person name="Albert R."/>
            <person name="Binder M."/>
            <person name="Bloem J."/>
            <person name="Labutti K."/>
            <person name="Salamov A."/>
            <person name="Andreopoulos B."/>
            <person name="Baker S."/>
            <person name="Barry K."/>
            <person name="Bills G."/>
            <person name="Bluhm B."/>
            <person name="Cannon C."/>
            <person name="Castanera R."/>
            <person name="Culley D."/>
            <person name="Daum C."/>
            <person name="Ezra D."/>
            <person name="Gonzalez J."/>
            <person name="Henrissat B."/>
            <person name="Kuo A."/>
            <person name="Liang C."/>
            <person name="Lipzen A."/>
            <person name="Lutzoni F."/>
            <person name="Magnuson J."/>
            <person name="Mondo S."/>
            <person name="Nolan M."/>
            <person name="Ohm R."/>
            <person name="Pangilinan J."/>
            <person name="Park H.-J."/>
            <person name="Ramirez L."/>
            <person name="Alfaro M."/>
            <person name="Sun H."/>
            <person name="Tritt A."/>
            <person name="Yoshinaga Y."/>
            <person name="Zwiers L.-H."/>
            <person name="Turgeon B."/>
            <person name="Goodwin S."/>
            <person name="Spatafora J."/>
            <person name="Crous P."/>
            <person name="Grigoriev I."/>
        </authorList>
    </citation>
    <scope>NUCLEOTIDE SEQUENCE</scope>
    <source>
        <strain evidence="8">CBS 130266</strain>
    </source>
</reference>
<keyword evidence="4 6" id="KW-0472">Membrane</keyword>
<dbReference type="FunFam" id="1.20.1250.20:FF:000286">
    <property type="entry name" value="MFS efflux transporter"/>
    <property type="match status" value="1"/>
</dbReference>
<proteinExistence type="predicted"/>
<dbReference type="FunFam" id="1.20.1250.20:FF:000308">
    <property type="entry name" value="MFS efflux transporter"/>
    <property type="match status" value="1"/>
</dbReference>
<feature type="transmembrane region" description="Helical" evidence="6">
    <location>
        <begin position="137"/>
        <end position="159"/>
    </location>
</feature>
<feature type="domain" description="Major facilitator superfamily (MFS) profile" evidence="7">
    <location>
        <begin position="106"/>
        <end position="504"/>
    </location>
</feature>
<comment type="subcellular location">
    <subcellularLocation>
        <location evidence="1">Membrane</location>
        <topology evidence="1">Multi-pass membrane protein</topology>
    </subcellularLocation>
</comment>
<evidence type="ECO:0000256" key="4">
    <source>
        <dbReference type="ARBA" id="ARBA00023136"/>
    </source>
</evidence>
<evidence type="ECO:0000256" key="6">
    <source>
        <dbReference type="SAM" id="Phobius"/>
    </source>
</evidence>
<keyword evidence="9" id="KW-1185">Reference proteome</keyword>
<comment type="caution">
    <text evidence="8">The sequence shown here is derived from an EMBL/GenBank/DDBJ whole genome shotgun (WGS) entry which is preliminary data.</text>
</comment>
<organism evidence="8 9">
    <name type="scientific">Tothia fuscella</name>
    <dbReference type="NCBI Taxonomy" id="1048955"/>
    <lineage>
        <taxon>Eukaryota</taxon>
        <taxon>Fungi</taxon>
        <taxon>Dikarya</taxon>
        <taxon>Ascomycota</taxon>
        <taxon>Pezizomycotina</taxon>
        <taxon>Dothideomycetes</taxon>
        <taxon>Pleosporomycetidae</taxon>
        <taxon>Venturiales</taxon>
        <taxon>Cylindrosympodiaceae</taxon>
        <taxon>Tothia</taxon>
    </lineage>
</organism>
<name>A0A9P4TUM3_9PEZI</name>
<evidence type="ECO:0000259" key="7">
    <source>
        <dbReference type="PROSITE" id="PS50850"/>
    </source>
</evidence>
<feature type="transmembrane region" description="Helical" evidence="6">
    <location>
        <begin position="226"/>
        <end position="247"/>
    </location>
</feature>
<feature type="transmembrane region" description="Helical" evidence="6">
    <location>
        <begin position="359"/>
        <end position="377"/>
    </location>
</feature>
<feature type="compositionally biased region" description="Polar residues" evidence="5">
    <location>
        <begin position="59"/>
        <end position="71"/>
    </location>
</feature>
<dbReference type="InterPro" id="IPR011701">
    <property type="entry name" value="MFS"/>
</dbReference>
<dbReference type="Gene3D" id="1.20.1250.20">
    <property type="entry name" value="MFS general substrate transporter like domains"/>
    <property type="match status" value="2"/>
</dbReference>
<protein>
    <submittedName>
        <fullName evidence="8">MFS general substrate transporter</fullName>
    </submittedName>
</protein>
<feature type="transmembrane region" description="Helical" evidence="6">
    <location>
        <begin position="259"/>
        <end position="279"/>
    </location>
</feature>
<evidence type="ECO:0000256" key="2">
    <source>
        <dbReference type="ARBA" id="ARBA00022692"/>
    </source>
</evidence>
<feature type="transmembrane region" description="Helical" evidence="6">
    <location>
        <begin position="389"/>
        <end position="408"/>
    </location>
</feature>
<dbReference type="GO" id="GO:0022857">
    <property type="term" value="F:transmembrane transporter activity"/>
    <property type="evidence" value="ECO:0007669"/>
    <property type="project" value="InterPro"/>
</dbReference>
<dbReference type="OrthoDB" id="413079at2759"/>
<dbReference type="Pfam" id="PF07690">
    <property type="entry name" value="MFS_1"/>
    <property type="match status" value="1"/>
</dbReference>
<dbReference type="AlphaFoldDB" id="A0A9P4TUM3"/>
<accession>A0A9P4TUM3</accession>